<name>X6LDL3_RETFI</name>
<dbReference type="PANTHER" id="PTHR22605">
    <property type="entry name" value="RZ-TYPE DOMAIN-CONTAINING PROTEIN"/>
    <property type="match status" value="1"/>
</dbReference>
<organism evidence="1 2">
    <name type="scientific">Reticulomyxa filosa</name>
    <dbReference type="NCBI Taxonomy" id="46433"/>
    <lineage>
        <taxon>Eukaryota</taxon>
        <taxon>Sar</taxon>
        <taxon>Rhizaria</taxon>
        <taxon>Retaria</taxon>
        <taxon>Foraminifera</taxon>
        <taxon>Monothalamids</taxon>
        <taxon>Reticulomyxidae</taxon>
        <taxon>Reticulomyxa</taxon>
    </lineage>
</organism>
<reference evidence="1 2" key="1">
    <citation type="journal article" date="2013" name="Curr. Biol.">
        <title>The Genome of the Foraminiferan Reticulomyxa filosa.</title>
        <authorList>
            <person name="Glockner G."/>
            <person name="Hulsmann N."/>
            <person name="Schleicher M."/>
            <person name="Noegel A.A."/>
            <person name="Eichinger L."/>
            <person name="Gallinger C."/>
            <person name="Pawlowski J."/>
            <person name="Sierra R."/>
            <person name="Euteneuer U."/>
            <person name="Pillet L."/>
            <person name="Moustafa A."/>
            <person name="Platzer M."/>
            <person name="Groth M."/>
            <person name="Szafranski K."/>
            <person name="Schliwa M."/>
        </authorList>
    </citation>
    <scope>NUCLEOTIDE SEQUENCE [LARGE SCALE GENOMIC DNA]</scope>
</reference>
<dbReference type="InterPro" id="IPR027417">
    <property type="entry name" value="P-loop_NTPase"/>
</dbReference>
<dbReference type="GO" id="GO:0004842">
    <property type="term" value="F:ubiquitin-protein transferase activity"/>
    <property type="evidence" value="ECO:0007669"/>
    <property type="project" value="InterPro"/>
</dbReference>
<dbReference type="GO" id="GO:0016887">
    <property type="term" value="F:ATP hydrolysis activity"/>
    <property type="evidence" value="ECO:0007669"/>
    <property type="project" value="InterPro"/>
</dbReference>
<dbReference type="AlphaFoldDB" id="X6LDL3"/>
<dbReference type="InterPro" id="IPR031248">
    <property type="entry name" value="RNF213"/>
</dbReference>
<proteinExistence type="predicted"/>
<sequence length="270" mass="31467">MISRHCMIISELEHSWQVLLDQDVLKYDNEFLFGSCFPADRLTTITNYNHLNKIISCMEGGKTVVMYNLENIHESLYDMLNQRYQKRPSGQPYCRVALGSESRDCYVSEKFKLIIIVIKSVAYSPEMPIAFLNRFEKQLISYESSLQPEIRERIPAMRNRLCQAFGVSDDQLSELFPGFCDDTIPSALSCILADEKYEELKIEQYTEPEEEAKTETVDIRDIELKMLKLFRPMCRSEKLIELAIQKKYPSSDDPAQLEHFPALVLFFKKK</sequence>
<dbReference type="OMA" id="PMCRSEK"/>
<comment type="caution">
    <text evidence="1">The sequence shown here is derived from an EMBL/GenBank/DDBJ whole genome shotgun (WGS) entry which is preliminary data.</text>
</comment>
<accession>X6LDL3</accession>
<dbReference type="EMBL" id="ASPP01043938">
    <property type="protein sequence ID" value="ETN99435.1"/>
    <property type="molecule type" value="Genomic_DNA"/>
</dbReference>
<dbReference type="OrthoDB" id="2423195at2759"/>
<dbReference type="PANTHER" id="PTHR22605:SF1">
    <property type="entry name" value="RZ-TYPE DOMAIN-CONTAINING PROTEIN"/>
    <property type="match status" value="1"/>
</dbReference>
<keyword evidence="2" id="KW-1185">Reference proteome</keyword>
<dbReference type="Gene3D" id="3.40.50.300">
    <property type="entry name" value="P-loop containing nucleotide triphosphate hydrolases"/>
    <property type="match status" value="1"/>
</dbReference>
<evidence type="ECO:0000313" key="1">
    <source>
        <dbReference type="EMBL" id="ETN99435.1"/>
    </source>
</evidence>
<protein>
    <submittedName>
        <fullName evidence="1">Ring finger protein</fullName>
    </submittedName>
</protein>
<evidence type="ECO:0000313" key="2">
    <source>
        <dbReference type="Proteomes" id="UP000023152"/>
    </source>
</evidence>
<dbReference type="Proteomes" id="UP000023152">
    <property type="component" value="Unassembled WGS sequence"/>
</dbReference>
<gene>
    <name evidence="1" type="ORF">RFI_38038</name>
</gene>